<name>A0A6P1NL92_9PROT</name>
<dbReference type="Gene3D" id="2.50.20.10">
    <property type="entry name" value="Lipoprotein localisation LolA/LolB/LppX"/>
    <property type="match status" value="1"/>
</dbReference>
<dbReference type="InterPro" id="IPR004564">
    <property type="entry name" value="OM_lipoprot_carrier_LolA-like"/>
</dbReference>
<gene>
    <name evidence="3" type="ORF">GT348_04625</name>
</gene>
<keyword evidence="4" id="KW-1185">Reference proteome</keyword>
<dbReference type="Proteomes" id="UP000463975">
    <property type="component" value="Chromosome"/>
</dbReference>
<organism evidence="3 4">
    <name type="scientific">Aristophania vespae</name>
    <dbReference type="NCBI Taxonomy" id="2697033"/>
    <lineage>
        <taxon>Bacteria</taxon>
        <taxon>Pseudomonadati</taxon>
        <taxon>Pseudomonadota</taxon>
        <taxon>Alphaproteobacteria</taxon>
        <taxon>Acetobacterales</taxon>
        <taxon>Acetobacteraceae</taxon>
        <taxon>Aristophania</taxon>
    </lineage>
</organism>
<feature type="chain" id="PRO_5027066636" evidence="2">
    <location>
        <begin position="23"/>
        <end position="201"/>
    </location>
</feature>
<dbReference type="SUPFAM" id="SSF89392">
    <property type="entry name" value="Prokaryotic lipoproteins and lipoprotein localization factors"/>
    <property type="match status" value="1"/>
</dbReference>
<feature type="signal peptide" evidence="2">
    <location>
        <begin position="1"/>
        <end position="22"/>
    </location>
</feature>
<dbReference type="RefSeq" id="WP_160618717.1">
    <property type="nucleotide sequence ID" value="NZ_CP047652.1"/>
</dbReference>
<dbReference type="CDD" id="cd16325">
    <property type="entry name" value="LolA"/>
    <property type="match status" value="1"/>
</dbReference>
<protein>
    <submittedName>
        <fullName evidence="3">Outer membrane lipoprotein carrier protein LolA</fullName>
    </submittedName>
</protein>
<sequence length="201" mass="22252">MIRRLSLAFFLFFIMGLNPALAKAVLSSAQQVWVSKIEQNLTQIQSFQARFRQTSPKGESSSGTVILVRPGRVRFNYDAPSPLLLVANQGKVVFQDRSIDQITTLPLKRTPLGLLLRPDPHLTGDVTITSFREIKGQIQLRVVRTAAPQEGELTLYFSKTPLALLGWSVLDAQGASTHIQLSDIQTGINVDPQIFTLPKAE</sequence>
<evidence type="ECO:0000256" key="1">
    <source>
        <dbReference type="ARBA" id="ARBA00022729"/>
    </source>
</evidence>
<dbReference type="EMBL" id="CP047652">
    <property type="protein sequence ID" value="QHI95641.1"/>
    <property type="molecule type" value="Genomic_DNA"/>
</dbReference>
<dbReference type="AlphaFoldDB" id="A0A6P1NL92"/>
<dbReference type="KEGG" id="bomb:GT348_04625"/>
<keyword evidence="1 2" id="KW-0732">Signal</keyword>
<dbReference type="Pfam" id="PF03548">
    <property type="entry name" value="LolA"/>
    <property type="match status" value="1"/>
</dbReference>
<dbReference type="InterPro" id="IPR029046">
    <property type="entry name" value="LolA/LolB/LppX"/>
</dbReference>
<evidence type="ECO:0000256" key="2">
    <source>
        <dbReference type="SAM" id="SignalP"/>
    </source>
</evidence>
<dbReference type="PANTHER" id="PTHR35869">
    <property type="entry name" value="OUTER-MEMBRANE LIPOPROTEIN CARRIER PROTEIN"/>
    <property type="match status" value="1"/>
</dbReference>
<proteinExistence type="predicted"/>
<keyword evidence="3" id="KW-0449">Lipoprotein</keyword>
<dbReference type="PANTHER" id="PTHR35869:SF1">
    <property type="entry name" value="OUTER-MEMBRANE LIPOPROTEIN CARRIER PROTEIN"/>
    <property type="match status" value="1"/>
</dbReference>
<reference evidence="3 4" key="1">
    <citation type="submission" date="2020-01" db="EMBL/GenBank/DDBJ databases">
        <title>Genome sequencing of strain KACC 21507.</title>
        <authorList>
            <person name="Heo J."/>
            <person name="Kim S.-J."/>
            <person name="Kim J.-S."/>
            <person name="Hong S.-B."/>
            <person name="Kwon S.-W."/>
        </authorList>
    </citation>
    <scope>NUCLEOTIDE SEQUENCE [LARGE SCALE GENOMIC DNA]</scope>
    <source>
        <strain evidence="3 4">KACC 21507</strain>
    </source>
</reference>
<accession>A0A6P1NL92</accession>
<evidence type="ECO:0000313" key="4">
    <source>
        <dbReference type="Proteomes" id="UP000463975"/>
    </source>
</evidence>
<evidence type="ECO:0000313" key="3">
    <source>
        <dbReference type="EMBL" id="QHI95641.1"/>
    </source>
</evidence>